<name>A0A5C3EW89_9BASI</name>
<evidence type="ECO:0000313" key="1">
    <source>
        <dbReference type="EMBL" id="SPO36130.1"/>
    </source>
</evidence>
<proteinExistence type="predicted"/>
<keyword evidence="2" id="KW-1185">Reference proteome</keyword>
<evidence type="ECO:0000313" key="2">
    <source>
        <dbReference type="Proteomes" id="UP000323386"/>
    </source>
</evidence>
<organism evidence="1 2">
    <name type="scientific">Pseudozyma flocculosa</name>
    <dbReference type="NCBI Taxonomy" id="84751"/>
    <lineage>
        <taxon>Eukaryota</taxon>
        <taxon>Fungi</taxon>
        <taxon>Dikarya</taxon>
        <taxon>Basidiomycota</taxon>
        <taxon>Ustilaginomycotina</taxon>
        <taxon>Ustilaginomycetes</taxon>
        <taxon>Ustilaginales</taxon>
        <taxon>Ustilaginaceae</taxon>
        <taxon>Pseudozyma</taxon>
    </lineage>
</organism>
<dbReference type="EMBL" id="OOIP01000003">
    <property type="protein sequence ID" value="SPO36130.1"/>
    <property type="molecule type" value="Genomic_DNA"/>
</dbReference>
<protein>
    <submittedName>
        <fullName evidence="1">Uncharacterized protein</fullName>
    </submittedName>
</protein>
<gene>
    <name evidence="1" type="ORF">PSFLO_01601</name>
</gene>
<dbReference type="AlphaFoldDB" id="A0A5C3EW89"/>
<dbReference type="OrthoDB" id="3365535at2759"/>
<accession>A0A5C3EW89</accession>
<dbReference type="Proteomes" id="UP000323386">
    <property type="component" value="Unassembled WGS sequence"/>
</dbReference>
<reference evidence="1 2" key="1">
    <citation type="submission" date="2018-03" db="EMBL/GenBank/DDBJ databases">
        <authorList>
            <person name="Guldener U."/>
        </authorList>
    </citation>
    <scope>NUCLEOTIDE SEQUENCE [LARGE SCALE GENOMIC DNA]</scope>
    <source>
        <strain evidence="1 2">DAOM196992</strain>
    </source>
</reference>
<sequence>MVPAPVALAGASSGGSAAASPFALMALSARADAANERPRMSIAMDARGDFNGSCTASQASTISPETPMGSCASYFADVTDYCCAAVGGIYDASFSVPNASAEMAAALDHPICRTSNYADMFSCYQFVTEAHCSGTTPVPYGVCSRNGKDTSNAARATSSASRIGTGGPARWASFALVVLLTAPLSLLVMQPQPQR</sequence>